<evidence type="ECO:0008006" key="3">
    <source>
        <dbReference type="Google" id="ProtNLM"/>
    </source>
</evidence>
<dbReference type="Gene3D" id="1.10.10.1450">
    <property type="match status" value="1"/>
</dbReference>
<accession>A0A6G0YQP9</accession>
<dbReference type="AlphaFoldDB" id="A0A6G0YQP9"/>
<evidence type="ECO:0000313" key="2">
    <source>
        <dbReference type="Proteomes" id="UP000478052"/>
    </source>
</evidence>
<name>A0A6G0YQP9_APHCR</name>
<keyword evidence="2" id="KW-1185">Reference proteome</keyword>
<proteinExistence type="predicted"/>
<organism evidence="1 2">
    <name type="scientific">Aphis craccivora</name>
    <name type="common">Cowpea aphid</name>
    <dbReference type="NCBI Taxonomy" id="307492"/>
    <lineage>
        <taxon>Eukaryota</taxon>
        <taxon>Metazoa</taxon>
        <taxon>Ecdysozoa</taxon>
        <taxon>Arthropoda</taxon>
        <taxon>Hexapoda</taxon>
        <taxon>Insecta</taxon>
        <taxon>Pterygota</taxon>
        <taxon>Neoptera</taxon>
        <taxon>Paraneoptera</taxon>
        <taxon>Hemiptera</taxon>
        <taxon>Sternorrhyncha</taxon>
        <taxon>Aphidomorpha</taxon>
        <taxon>Aphidoidea</taxon>
        <taxon>Aphididae</taxon>
        <taxon>Aphidini</taxon>
        <taxon>Aphis</taxon>
        <taxon>Aphis</taxon>
    </lineage>
</organism>
<comment type="caution">
    <text evidence="1">The sequence shown here is derived from an EMBL/GenBank/DDBJ whole genome shotgun (WGS) entry which is preliminary data.</text>
</comment>
<evidence type="ECO:0000313" key="1">
    <source>
        <dbReference type="EMBL" id="KAF0760120.1"/>
    </source>
</evidence>
<protein>
    <recommendedName>
        <fullName evidence="3">Mos1 transposase HTH domain-containing protein</fullName>
    </recommendedName>
</protein>
<reference evidence="1 2" key="1">
    <citation type="submission" date="2019-08" db="EMBL/GenBank/DDBJ databases">
        <title>Whole genome of Aphis craccivora.</title>
        <authorList>
            <person name="Voronova N.V."/>
            <person name="Shulinski R.S."/>
            <person name="Bandarenka Y.V."/>
            <person name="Zhorov D.G."/>
            <person name="Warner D."/>
        </authorList>
    </citation>
    <scope>NUCLEOTIDE SEQUENCE [LARGE SCALE GENOMIC DNA]</scope>
    <source>
        <strain evidence="1">180601</strain>
        <tissue evidence="1">Whole Body</tissue>
    </source>
</reference>
<dbReference type="EMBL" id="VUJU01002780">
    <property type="protein sequence ID" value="KAF0760120.1"/>
    <property type="molecule type" value="Genomic_DNA"/>
</dbReference>
<dbReference type="Proteomes" id="UP000478052">
    <property type="component" value="Unassembled WGS sequence"/>
</dbReference>
<gene>
    <name evidence="1" type="ORF">FWK35_00022462</name>
</gene>
<sequence length="44" mass="5201">MLKKAYGEPAMSKTRVYEWYKCFQDDYIKGSTNVVKCEGDTLRF</sequence>